<keyword evidence="1" id="KW-1133">Transmembrane helix</keyword>
<dbReference type="EMBL" id="VNHU01000016">
    <property type="protein sequence ID" value="TYP69904.1"/>
    <property type="molecule type" value="Genomic_DNA"/>
</dbReference>
<dbReference type="Proteomes" id="UP000324376">
    <property type="component" value="Unassembled WGS sequence"/>
</dbReference>
<protein>
    <recommendedName>
        <fullName evidence="4">Lipoprotein</fullName>
    </recommendedName>
</protein>
<reference evidence="2 3" key="1">
    <citation type="submission" date="2019-07" db="EMBL/GenBank/DDBJ databases">
        <title>Genomic Encyclopedia of Archaeal and Bacterial Type Strains, Phase II (KMG-II): from individual species to whole genera.</title>
        <authorList>
            <person name="Goeker M."/>
        </authorList>
    </citation>
    <scope>NUCLEOTIDE SEQUENCE [LARGE SCALE GENOMIC DNA]</scope>
    <source>
        <strain evidence="2 3">DSM 17527</strain>
    </source>
</reference>
<gene>
    <name evidence="2" type="ORF">BD809_1161</name>
</gene>
<dbReference type="OrthoDB" id="185897at2"/>
<name>A0A5S5BSJ3_9FLAO</name>
<evidence type="ECO:0000313" key="3">
    <source>
        <dbReference type="Proteomes" id="UP000324376"/>
    </source>
</evidence>
<keyword evidence="1" id="KW-0812">Transmembrane</keyword>
<keyword evidence="3" id="KW-1185">Reference proteome</keyword>
<evidence type="ECO:0000313" key="2">
    <source>
        <dbReference type="EMBL" id="TYP69904.1"/>
    </source>
</evidence>
<comment type="caution">
    <text evidence="2">The sequence shown here is derived from an EMBL/GenBank/DDBJ whole genome shotgun (WGS) entry which is preliminary data.</text>
</comment>
<feature type="transmembrane region" description="Helical" evidence="1">
    <location>
        <begin position="6"/>
        <end position="25"/>
    </location>
</feature>
<dbReference type="RefSeq" id="WP_148783854.1">
    <property type="nucleotide sequence ID" value="NZ_VNHU01000016.1"/>
</dbReference>
<dbReference type="PROSITE" id="PS51257">
    <property type="entry name" value="PROKAR_LIPOPROTEIN"/>
    <property type="match status" value="1"/>
</dbReference>
<dbReference type="AlphaFoldDB" id="A0A5S5BSJ3"/>
<organism evidence="2 3">
    <name type="scientific">Aquimarina intermedia</name>
    <dbReference type="NCBI Taxonomy" id="350814"/>
    <lineage>
        <taxon>Bacteria</taxon>
        <taxon>Pseudomonadati</taxon>
        <taxon>Bacteroidota</taxon>
        <taxon>Flavobacteriia</taxon>
        <taxon>Flavobacteriales</taxon>
        <taxon>Flavobacteriaceae</taxon>
        <taxon>Aquimarina</taxon>
    </lineage>
</organism>
<keyword evidence="1" id="KW-0472">Membrane</keyword>
<accession>A0A5S5BSJ3</accession>
<sequence length="220" mass="25974">MKPRIIFYISLIFIISGCGIFNPSLKYQPKISDEYYFPPISTEFKERQAECMRLENFPCDYAKPNDTLGNFVNEWYSTHLKSLKEPILYNQVDNGKMIVRFTHLGTWSQPYSFRIENSNGKITGTYNRTKGLGGYDAGRRIKHEEKELNISDWNLLINKIDKTFWEIQTHDPNMILDGEEWILEVLIDEKYHVVTRNSPDVYDGKNYAELCKEVMKIYRE</sequence>
<evidence type="ECO:0008006" key="4">
    <source>
        <dbReference type="Google" id="ProtNLM"/>
    </source>
</evidence>
<proteinExistence type="predicted"/>
<evidence type="ECO:0000256" key="1">
    <source>
        <dbReference type="SAM" id="Phobius"/>
    </source>
</evidence>